<dbReference type="GO" id="GO:0016740">
    <property type="term" value="F:transferase activity"/>
    <property type="evidence" value="ECO:0007669"/>
    <property type="project" value="UniProtKB-KW"/>
</dbReference>
<dbReference type="GO" id="GO:0008654">
    <property type="term" value="P:phospholipid biosynthetic process"/>
    <property type="evidence" value="ECO:0007669"/>
    <property type="project" value="UniProtKB-KW"/>
</dbReference>
<dbReference type="InterPro" id="IPR002726">
    <property type="entry name" value="CarS_archaea"/>
</dbReference>
<evidence type="ECO:0000256" key="4">
    <source>
        <dbReference type="ARBA" id="ARBA00022692"/>
    </source>
</evidence>
<keyword evidence="7" id="KW-0443">Lipid metabolism</keyword>
<evidence type="ECO:0000256" key="7">
    <source>
        <dbReference type="ARBA" id="ARBA00023098"/>
    </source>
</evidence>
<evidence type="ECO:0000256" key="8">
    <source>
        <dbReference type="ARBA" id="ARBA00023136"/>
    </source>
</evidence>
<evidence type="ECO:0000256" key="11">
    <source>
        <dbReference type="SAM" id="Phobius"/>
    </source>
</evidence>
<dbReference type="PANTHER" id="PTHR39650">
    <property type="entry name" value="CDP-ARCHAEOL SYNTHASE"/>
    <property type="match status" value="1"/>
</dbReference>
<evidence type="ECO:0000256" key="3">
    <source>
        <dbReference type="ARBA" id="ARBA00022679"/>
    </source>
</evidence>
<evidence type="ECO:0000256" key="10">
    <source>
        <dbReference type="ARBA" id="ARBA00023264"/>
    </source>
</evidence>
<organism evidence="12">
    <name type="scientific">hydrocarbon metagenome</name>
    <dbReference type="NCBI Taxonomy" id="938273"/>
    <lineage>
        <taxon>unclassified sequences</taxon>
        <taxon>metagenomes</taxon>
        <taxon>ecological metagenomes</taxon>
    </lineage>
</organism>
<keyword evidence="3" id="KW-0808">Transferase</keyword>
<feature type="transmembrane region" description="Helical" evidence="11">
    <location>
        <begin position="143"/>
        <end position="161"/>
    </location>
</feature>
<sequence>MLISAVYYRYQEMHISPETLLIPLLSALWIMMPAYVPNPVAAFLGGGRPIDGGRTYRDGRRIFGDGKTWRGFIAGVVSGVVIGGLMILAQQALGITWLPKLTFPVVFLLAFGALAGDLVKSFFKRRLGKEQGAEWLIADQYDLVIGPLVLLLIFEYAWVMTYLTPLVIFWIIVITPILHRAVNIIGYITGIKDVPW</sequence>
<dbReference type="HAMAP" id="MF_01117">
    <property type="entry name" value="CDP_archaeol_synth"/>
    <property type="match status" value="1"/>
</dbReference>
<name>A0A0W8F1V3_9ZZZZ</name>
<keyword evidence="10" id="KW-1208">Phospholipid metabolism</keyword>
<feature type="transmembrane region" description="Helical" evidence="11">
    <location>
        <begin position="167"/>
        <end position="188"/>
    </location>
</feature>
<keyword evidence="6 11" id="KW-1133">Transmembrane helix</keyword>
<reference evidence="12" key="1">
    <citation type="journal article" date="2015" name="Proc. Natl. Acad. Sci. U.S.A.">
        <title>Networks of energetic and metabolic interactions define dynamics in microbial communities.</title>
        <authorList>
            <person name="Embree M."/>
            <person name="Liu J.K."/>
            <person name="Al-Bassam M.M."/>
            <person name="Zengler K."/>
        </authorList>
    </citation>
    <scope>NUCLEOTIDE SEQUENCE</scope>
</reference>
<keyword evidence="2" id="KW-0444">Lipid biosynthesis</keyword>
<dbReference type="AlphaFoldDB" id="A0A0W8F1V3"/>
<evidence type="ECO:0000256" key="2">
    <source>
        <dbReference type="ARBA" id="ARBA00022516"/>
    </source>
</evidence>
<evidence type="ECO:0000256" key="1">
    <source>
        <dbReference type="ARBA" id="ARBA00022475"/>
    </source>
</evidence>
<dbReference type="PANTHER" id="PTHR39650:SF1">
    <property type="entry name" value="CDP-ARCHAEOL SYNTHASE"/>
    <property type="match status" value="1"/>
</dbReference>
<keyword evidence="1" id="KW-1003">Cell membrane</keyword>
<dbReference type="NCBIfam" id="NF003114">
    <property type="entry name" value="PRK04032.1"/>
    <property type="match status" value="1"/>
</dbReference>
<dbReference type="EMBL" id="LNQE01001611">
    <property type="protein sequence ID" value="KUG14863.1"/>
    <property type="molecule type" value="Genomic_DNA"/>
</dbReference>
<proteinExistence type="inferred from homology"/>
<protein>
    <recommendedName>
        <fullName evidence="13">CDP-2,3-bis-(O-geranylgeranyl)-sn-glycerol synthase</fullName>
    </recommendedName>
</protein>
<evidence type="ECO:0000256" key="6">
    <source>
        <dbReference type="ARBA" id="ARBA00022989"/>
    </source>
</evidence>
<feature type="transmembrane region" description="Helical" evidence="11">
    <location>
        <begin position="68"/>
        <end position="89"/>
    </location>
</feature>
<keyword evidence="4 11" id="KW-0812">Transmembrane</keyword>
<gene>
    <name evidence="12" type="ORF">ASZ90_015481</name>
</gene>
<evidence type="ECO:0000256" key="5">
    <source>
        <dbReference type="ARBA" id="ARBA00022842"/>
    </source>
</evidence>
<evidence type="ECO:0008006" key="13">
    <source>
        <dbReference type="Google" id="ProtNLM"/>
    </source>
</evidence>
<dbReference type="InterPro" id="IPR032690">
    <property type="entry name" value="CarS"/>
</dbReference>
<keyword evidence="5" id="KW-0460">Magnesium</keyword>
<accession>A0A0W8F1V3</accession>
<comment type="caution">
    <text evidence="12">The sequence shown here is derived from an EMBL/GenBank/DDBJ whole genome shotgun (WGS) entry which is preliminary data.</text>
</comment>
<keyword evidence="8 11" id="KW-0472">Membrane</keyword>
<dbReference type="Pfam" id="PF01864">
    <property type="entry name" value="CarS-like"/>
    <property type="match status" value="1"/>
</dbReference>
<evidence type="ECO:0000313" key="12">
    <source>
        <dbReference type="EMBL" id="KUG14863.1"/>
    </source>
</evidence>
<evidence type="ECO:0000256" key="9">
    <source>
        <dbReference type="ARBA" id="ARBA00023209"/>
    </source>
</evidence>
<keyword evidence="9" id="KW-0594">Phospholipid biosynthesis</keyword>
<feature type="transmembrane region" description="Helical" evidence="11">
    <location>
        <begin position="20"/>
        <end position="47"/>
    </location>
</feature>
<feature type="transmembrane region" description="Helical" evidence="11">
    <location>
        <begin position="101"/>
        <end position="123"/>
    </location>
</feature>